<accession>A0A1I8F7S1</accession>
<sequence>KCLRASTWRPPASKLGRRAKLRLEAPRPPEAACCRSRLHSDRIRFMLPGCQSGCGPGGQLSETITDAATLLDYIDQKATRVRISGQQTILLIAGSQLVKTQHTAAQQQPPTGPKRCWKAGSRGRQVGFAAHGAGERGSGASGRSPYPSPPAGRGPLGGPQPPHWQADAAVGELPLKLISRKAPVGGRRCRRCAHLDLGCSGAIPFLALHRSVAGSRGSARGRCIRGHGRAPKKVWLEKSCLMAPPAVNDLAVVWPLQEPSPADEGVVLAHPSGLHSQLMLRIVAFSRNIFRRHIVAFDAGAGAAAAAALRNFIGTECPCPAARTALTDSDKKRLIVQHSFKLVGAFCSRLDIRCCRSCFLKFFDVSRKWDSLRIEENEMAFLSAFCLDFAFFHASSRLRLFPFRFPQISDPVPEDLFHDLSSVISVHSAVIGLFGFTCALRTSPCVAGLPTCWPQILAEPHSTKRFWSFSAVFPSLLSVDGLHKQNAAMIESVIEKLNTSSMP</sequence>
<feature type="region of interest" description="Disordered" evidence="1">
    <location>
        <begin position="131"/>
        <end position="166"/>
    </location>
</feature>
<name>A0A1I8F7S1_9PLAT</name>
<dbReference type="Proteomes" id="UP000095280">
    <property type="component" value="Unplaced"/>
</dbReference>
<reference evidence="3" key="1">
    <citation type="submission" date="2016-11" db="UniProtKB">
        <authorList>
            <consortium name="WormBaseParasite"/>
        </authorList>
    </citation>
    <scope>IDENTIFICATION</scope>
</reference>
<feature type="compositionally biased region" description="Pro residues" evidence="1">
    <location>
        <begin position="146"/>
        <end position="162"/>
    </location>
</feature>
<evidence type="ECO:0000256" key="1">
    <source>
        <dbReference type="SAM" id="MobiDB-lite"/>
    </source>
</evidence>
<evidence type="ECO:0000313" key="2">
    <source>
        <dbReference type="Proteomes" id="UP000095280"/>
    </source>
</evidence>
<keyword evidence="2" id="KW-1185">Reference proteome</keyword>
<dbReference type="WBParaSite" id="maker-unitig_23751-snap-gene-0.2-mRNA-1">
    <property type="protein sequence ID" value="maker-unitig_23751-snap-gene-0.2-mRNA-1"/>
    <property type="gene ID" value="maker-unitig_23751-snap-gene-0.2"/>
</dbReference>
<evidence type="ECO:0000313" key="3">
    <source>
        <dbReference type="WBParaSite" id="maker-unitig_23751-snap-gene-0.2-mRNA-1"/>
    </source>
</evidence>
<dbReference type="AlphaFoldDB" id="A0A1I8F7S1"/>
<proteinExistence type="predicted"/>
<protein>
    <submittedName>
        <fullName evidence="3">Zn(2)-C6 fungal-type domain-containing protein</fullName>
    </submittedName>
</protein>
<organism evidence="2 3">
    <name type="scientific">Macrostomum lignano</name>
    <dbReference type="NCBI Taxonomy" id="282301"/>
    <lineage>
        <taxon>Eukaryota</taxon>
        <taxon>Metazoa</taxon>
        <taxon>Spiralia</taxon>
        <taxon>Lophotrochozoa</taxon>
        <taxon>Platyhelminthes</taxon>
        <taxon>Rhabditophora</taxon>
        <taxon>Macrostomorpha</taxon>
        <taxon>Macrostomida</taxon>
        <taxon>Macrostomidae</taxon>
        <taxon>Macrostomum</taxon>
    </lineage>
</organism>